<dbReference type="PANTHER" id="PTHR30390">
    <property type="entry name" value="SEDOHEPTULOSE 7-PHOSPHATE ISOMERASE / DNAA INITIATOR-ASSOCIATING FACTOR FOR REPLICATION INITIATION"/>
    <property type="match status" value="1"/>
</dbReference>
<dbReference type="GO" id="GO:0097367">
    <property type="term" value="F:carbohydrate derivative binding"/>
    <property type="evidence" value="ECO:0007669"/>
    <property type="project" value="InterPro"/>
</dbReference>
<evidence type="ECO:0000313" key="3">
    <source>
        <dbReference type="Proteomes" id="UP000434036"/>
    </source>
</evidence>
<dbReference type="CDD" id="cd05013">
    <property type="entry name" value="SIS_RpiR"/>
    <property type="match status" value="1"/>
</dbReference>
<dbReference type="GO" id="GO:0016853">
    <property type="term" value="F:isomerase activity"/>
    <property type="evidence" value="ECO:0007669"/>
    <property type="project" value="UniProtKB-KW"/>
</dbReference>
<dbReference type="Pfam" id="PF13580">
    <property type="entry name" value="SIS_2"/>
    <property type="match status" value="1"/>
</dbReference>
<dbReference type="PROSITE" id="PS51464">
    <property type="entry name" value="SIS"/>
    <property type="match status" value="1"/>
</dbReference>
<dbReference type="NCBIfam" id="NF002805">
    <property type="entry name" value="PRK02947.1"/>
    <property type="match status" value="1"/>
</dbReference>
<sequence length="237" mass="25686">MRNIGKQFNDAIINCLEHIADGQEEAIAKAAEIIADTIENGGIVQSFGSGHSYGNALEISGRAGGFIQTKIINEPSRGNYEMIEGVGTIFMNHLDLQVQDCLIIISNSGRNPLGIEMAMAAKKMGVKLIVVTAYDVASHSTSRHSSGKMLHEFADVILDNKSIFGDACIEVAGLPVKVGGTSLYTGSMLLDRATMDAIDILLERGVTPPLFMSANVDGGPQFNQKYLDMYKDRLRRY</sequence>
<dbReference type="InterPro" id="IPR046348">
    <property type="entry name" value="SIS_dom_sf"/>
</dbReference>
<accession>A0A6N8UCE2</accession>
<dbReference type="GO" id="GO:1901135">
    <property type="term" value="P:carbohydrate derivative metabolic process"/>
    <property type="evidence" value="ECO:0007669"/>
    <property type="project" value="InterPro"/>
</dbReference>
<feature type="domain" description="SIS" evidence="1">
    <location>
        <begin position="34"/>
        <end position="211"/>
    </location>
</feature>
<dbReference type="EMBL" id="WUUQ01000006">
    <property type="protein sequence ID" value="MXQ74383.1"/>
    <property type="molecule type" value="Genomic_DNA"/>
</dbReference>
<dbReference type="Gene3D" id="3.40.50.10490">
    <property type="entry name" value="Glucose-6-phosphate isomerase like protein, domain 1"/>
    <property type="match status" value="1"/>
</dbReference>
<reference evidence="2 3" key="2">
    <citation type="submission" date="2020-01" db="EMBL/GenBank/DDBJ databases">
        <title>Clostridiaceae sp. nov. isolated from the gut of human by culturomics.</title>
        <authorList>
            <person name="Chang Y."/>
        </authorList>
    </citation>
    <scope>NUCLEOTIDE SEQUENCE [LARGE SCALE GENOMIC DNA]</scope>
    <source>
        <strain evidence="2 3">DONG20-135</strain>
    </source>
</reference>
<dbReference type="Proteomes" id="UP000434036">
    <property type="component" value="Unassembled WGS sequence"/>
</dbReference>
<dbReference type="InterPro" id="IPR001347">
    <property type="entry name" value="SIS_dom"/>
</dbReference>
<dbReference type="SUPFAM" id="SSF53697">
    <property type="entry name" value="SIS domain"/>
    <property type="match status" value="1"/>
</dbReference>
<evidence type="ECO:0000259" key="1">
    <source>
        <dbReference type="PROSITE" id="PS51464"/>
    </source>
</evidence>
<dbReference type="AlphaFoldDB" id="A0A6N8UCE2"/>
<comment type="caution">
    <text evidence="2">The sequence shown here is derived from an EMBL/GenBank/DDBJ whole genome shotgun (WGS) entry which is preliminary data.</text>
</comment>
<keyword evidence="3" id="KW-1185">Reference proteome</keyword>
<keyword evidence="2" id="KW-0413">Isomerase</keyword>
<organism evidence="2 3">
    <name type="scientific">Copranaerobaculum intestinale</name>
    <dbReference type="NCBI Taxonomy" id="2692629"/>
    <lineage>
        <taxon>Bacteria</taxon>
        <taxon>Bacillati</taxon>
        <taxon>Bacillota</taxon>
        <taxon>Erysipelotrichia</taxon>
        <taxon>Erysipelotrichales</taxon>
        <taxon>Erysipelotrichaceae</taxon>
        <taxon>Copranaerobaculum</taxon>
    </lineage>
</organism>
<reference evidence="2 3" key="1">
    <citation type="submission" date="2019-12" db="EMBL/GenBank/DDBJ databases">
        <authorList>
            <person name="Yang R."/>
        </authorList>
    </citation>
    <scope>NUCLEOTIDE SEQUENCE [LARGE SCALE GENOMIC DNA]</scope>
    <source>
        <strain evidence="2 3">DONG20-135</strain>
    </source>
</reference>
<dbReference type="InterPro" id="IPR050099">
    <property type="entry name" value="SIS_GmhA/DiaA_subfam"/>
</dbReference>
<dbReference type="RefSeq" id="WP_160625760.1">
    <property type="nucleotide sequence ID" value="NZ_WUUQ01000006.1"/>
</dbReference>
<dbReference type="PANTHER" id="PTHR30390:SF7">
    <property type="entry name" value="PHOSPHOHEPTOSE ISOMERASE"/>
    <property type="match status" value="1"/>
</dbReference>
<dbReference type="InterPro" id="IPR035472">
    <property type="entry name" value="RpiR-like_SIS"/>
</dbReference>
<gene>
    <name evidence="2" type="ORF">GSF08_10650</name>
</gene>
<protein>
    <submittedName>
        <fullName evidence="2">Sugar isomerase domain-containing protein</fullName>
    </submittedName>
</protein>
<evidence type="ECO:0000313" key="2">
    <source>
        <dbReference type="EMBL" id="MXQ74383.1"/>
    </source>
</evidence>
<proteinExistence type="predicted"/>
<name>A0A6N8UCE2_9FIRM</name>